<evidence type="ECO:0000256" key="5">
    <source>
        <dbReference type="ARBA" id="ARBA00022840"/>
    </source>
</evidence>
<evidence type="ECO:0000256" key="7">
    <source>
        <dbReference type="ARBA" id="ARBA00023136"/>
    </source>
</evidence>
<evidence type="ECO:0008006" key="14">
    <source>
        <dbReference type="Google" id="ProtNLM"/>
    </source>
</evidence>
<feature type="transmembrane region" description="Helical" evidence="9">
    <location>
        <begin position="564"/>
        <end position="584"/>
    </location>
</feature>
<dbReference type="InterPro" id="IPR017871">
    <property type="entry name" value="ABC_transporter-like_CS"/>
</dbReference>
<reference evidence="12 13" key="1">
    <citation type="submission" date="2015-12" db="EMBL/GenBank/DDBJ databases">
        <title>Intraspecies pangenome expansion in the marine bacterium Alteromonas.</title>
        <authorList>
            <person name="Lopez-Perez M."/>
            <person name="Rodriguez-Valera F."/>
        </authorList>
    </citation>
    <scope>NUCLEOTIDE SEQUENCE [LARGE SCALE GENOMIC DNA]</scope>
    <source>
        <strain evidence="12 13">LMG 21861</strain>
    </source>
</reference>
<feature type="domain" description="FHA" evidence="10">
    <location>
        <begin position="44"/>
        <end position="93"/>
    </location>
</feature>
<dbReference type="Proteomes" id="UP000056750">
    <property type="component" value="Chromosome"/>
</dbReference>
<name>A0ABM5YM64_9ALTE</name>
<comment type="subcellular location">
    <subcellularLocation>
        <location evidence="1">Membrane</location>
        <topology evidence="1">Multi-pass membrane protein</topology>
    </subcellularLocation>
</comment>
<evidence type="ECO:0000313" key="13">
    <source>
        <dbReference type="Proteomes" id="UP000056750"/>
    </source>
</evidence>
<evidence type="ECO:0000256" key="8">
    <source>
        <dbReference type="SAM" id="MobiDB-lite"/>
    </source>
</evidence>
<dbReference type="InterPro" id="IPR003439">
    <property type="entry name" value="ABC_transporter-like_ATP-bd"/>
</dbReference>
<dbReference type="PROSITE" id="PS50006">
    <property type="entry name" value="FHA_DOMAIN"/>
    <property type="match status" value="2"/>
</dbReference>
<feature type="transmembrane region" description="Helical" evidence="9">
    <location>
        <begin position="628"/>
        <end position="653"/>
    </location>
</feature>
<keyword evidence="3 9" id="KW-0812">Transmembrane</keyword>
<organism evidence="12 13">
    <name type="scientific">Alteromonas stellipolaris</name>
    <dbReference type="NCBI Taxonomy" id="233316"/>
    <lineage>
        <taxon>Bacteria</taxon>
        <taxon>Pseudomonadati</taxon>
        <taxon>Pseudomonadota</taxon>
        <taxon>Gammaproteobacteria</taxon>
        <taxon>Alteromonadales</taxon>
        <taxon>Alteromonadaceae</taxon>
        <taxon>Alteromonas/Salinimonas group</taxon>
        <taxon>Alteromonas</taxon>
    </lineage>
</organism>
<keyword evidence="4" id="KW-0547">Nucleotide-binding</keyword>
<dbReference type="InterPro" id="IPR013525">
    <property type="entry name" value="ABC2_TM"/>
</dbReference>
<feature type="transmembrane region" description="Helical" evidence="9">
    <location>
        <begin position="709"/>
        <end position="728"/>
    </location>
</feature>
<keyword evidence="13" id="KW-1185">Reference proteome</keyword>
<dbReference type="InterPro" id="IPR003593">
    <property type="entry name" value="AAA+_ATPase"/>
</dbReference>
<evidence type="ECO:0000313" key="12">
    <source>
        <dbReference type="EMBL" id="AMJ75634.1"/>
    </source>
</evidence>
<dbReference type="PANTHER" id="PTHR48041:SF139">
    <property type="entry name" value="PROTEIN SCARLET"/>
    <property type="match status" value="1"/>
</dbReference>
<dbReference type="InterPro" id="IPR008984">
    <property type="entry name" value="SMAD_FHA_dom_sf"/>
</dbReference>
<dbReference type="PANTHER" id="PTHR48041">
    <property type="entry name" value="ABC TRANSPORTER G FAMILY MEMBER 28"/>
    <property type="match status" value="1"/>
</dbReference>
<keyword evidence="2" id="KW-0813">Transport</keyword>
<protein>
    <recommendedName>
        <fullName evidence="14">ABC transporter ATP-binding protein</fullName>
    </recommendedName>
</protein>
<evidence type="ECO:0000259" key="11">
    <source>
        <dbReference type="PROSITE" id="PS50893"/>
    </source>
</evidence>
<evidence type="ECO:0000259" key="10">
    <source>
        <dbReference type="PROSITE" id="PS50006"/>
    </source>
</evidence>
<evidence type="ECO:0000256" key="6">
    <source>
        <dbReference type="ARBA" id="ARBA00022989"/>
    </source>
</evidence>
<feature type="region of interest" description="Disordered" evidence="8">
    <location>
        <begin position="126"/>
        <end position="149"/>
    </location>
</feature>
<evidence type="ECO:0000256" key="1">
    <source>
        <dbReference type="ARBA" id="ARBA00004141"/>
    </source>
</evidence>
<feature type="transmembrane region" description="Helical" evidence="9">
    <location>
        <begin position="673"/>
        <end position="697"/>
    </location>
</feature>
<dbReference type="Pfam" id="PF00498">
    <property type="entry name" value="FHA"/>
    <property type="match status" value="2"/>
</dbReference>
<dbReference type="CDD" id="cd00060">
    <property type="entry name" value="FHA"/>
    <property type="match status" value="2"/>
</dbReference>
<dbReference type="EMBL" id="CP013926">
    <property type="protein sequence ID" value="AMJ75634.1"/>
    <property type="molecule type" value="Genomic_DNA"/>
</dbReference>
<evidence type="ECO:0000256" key="3">
    <source>
        <dbReference type="ARBA" id="ARBA00022692"/>
    </source>
</evidence>
<dbReference type="Gene3D" id="3.40.50.300">
    <property type="entry name" value="P-loop containing nucleotide triphosphate hydrolases"/>
    <property type="match status" value="1"/>
</dbReference>
<dbReference type="Gene3D" id="2.60.200.20">
    <property type="match status" value="2"/>
</dbReference>
<evidence type="ECO:0000256" key="9">
    <source>
        <dbReference type="SAM" id="Phobius"/>
    </source>
</evidence>
<sequence length="849" mass="92737">MSEALQAPTYVKENKMAELQAVSVTITSLSGVESEFVLSQNGEFDIGRSDTCYSSINAELLSRRHLTLRYTDGQIFVTDNNSSNGSAIGDVRLIGGQTYAVQLPSTILLANGSIHVQLSSVAEQLASNSPPNTLKPTTSSPSSTSHLTGQGLNLASNLDAAPQGPITHSGSGNDELHQLLLTHGQVLIGRSYDCNYVIDSLQASRKHALLTLSNNRITLKDLDTTNGTFVNGERIAGSVNITATDEITIGTTTFAIQTGTVELKYAIVADNIEKVYAKGIVGLNTMSLKIPSQQFIALMGPSGCGKSTLLKGLNGANPITSGAITVQGLKLNNSNYNTLKKYIGYVPQDDIVHGELSVEKTLFYAAKLRISDDVTKQEIKNKISTVLASLNLDTDAIRKSKVSDLSGGQRKRVSIAVELLNDPKILFLDEPTSPLDPETIEDFLSCIRRLVSKGQTVIMVTHKPSDLDYVDQVIFLSKGGYQTYYGDKNQLLNHFEKDNIIEVYSMMKNPNQGKRWYDHWVSQNPASELSVKQEVLANKSNTALLGQYFWLCVRYFNIKLNDHANLLLLLAQPLIIGGLLVFIFSKLQVSVMFMMAVSAVWFGVSNAAKEIVSELPIYERERMYNLNIFNYIASKLTVLSIIACIQVAIFIGITHLAYSGGNSVNGISEETQLWSISSTALFMLLLSVSATLFGLFLSAVFTTTEKVMTFVPIALMPQIMLAGIIAPLDNNIKILLSYLTLGRWGTEGFAHIQDEAARELGKWTNEKADIPASVMQRVLTPPTTGNENNAAEFTTQGAMQQLNLYDDKSGMVSLFPESFTGVIIAITLINILAFCGLLLALRSKDKRFI</sequence>
<dbReference type="SMART" id="SM00382">
    <property type="entry name" value="AAA"/>
    <property type="match status" value="1"/>
</dbReference>
<dbReference type="PROSITE" id="PS50893">
    <property type="entry name" value="ABC_TRANSPORTER_2"/>
    <property type="match status" value="1"/>
</dbReference>
<feature type="compositionally biased region" description="Low complexity" evidence="8">
    <location>
        <begin position="127"/>
        <end position="145"/>
    </location>
</feature>
<dbReference type="InterPro" id="IPR027417">
    <property type="entry name" value="P-loop_NTPase"/>
</dbReference>
<dbReference type="SUPFAM" id="SSF52540">
    <property type="entry name" value="P-loop containing nucleoside triphosphate hydrolases"/>
    <property type="match status" value="1"/>
</dbReference>
<dbReference type="PROSITE" id="PS00211">
    <property type="entry name" value="ABC_TRANSPORTER_1"/>
    <property type="match status" value="1"/>
</dbReference>
<keyword evidence="6 9" id="KW-1133">Transmembrane helix</keyword>
<keyword evidence="5" id="KW-0067">ATP-binding</keyword>
<feature type="domain" description="FHA" evidence="10">
    <location>
        <begin position="186"/>
        <end position="235"/>
    </location>
</feature>
<keyword evidence="7 9" id="KW-0472">Membrane</keyword>
<feature type="domain" description="ABC transporter" evidence="11">
    <location>
        <begin position="267"/>
        <end position="503"/>
    </location>
</feature>
<dbReference type="SUPFAM" id="SSF49879">
    <property type="entry name" value="SMAD/FHA domain"/>
    <property type="match status" value="2"/>
</dbReference>
<proteinExistence type="predicted"/>
<dbReference type="Pfam" id="PF01061">
    <property type="entry name" value="ABC2_membrane"/>
    <property type="match status" value="1"/>
</dbReference>
<evidence type="ECO:0000256" key="4">
    <source>
        <dbReference type="ARBA" id="ARBA00022741"/>
    </source>
</evidence>
<gene>
    <name evidence="12" type="ORF">AVL57_17695</name>
</gene>
<dbReference type="Pfam" id="PF00005">
    <property type="entry name" value="ABC_tran"/>
    <property type="match status" value="1"/>
</dbReference>
<evidence type="ECO:0000256" key="2">
    <source>
        <dbReference type="ARBA" id="ARBA00022448"/>
    </source>
</evidence>
<dbReference type="SMART" id="SM00240">
    <property type="entry name" value="FHA"/>
    <property type="match status" value="2"/>
</dbReference>
<feature type="transmembrane region" description="Helical" evidence="9">
    <location>
        <begin position="819"/>
        <end position="841"/>
    </location>
</feature>
<dbReference type="InterPro" id="IPR050352">
    <property type="entry name" value="ABCG_transporters"/>
</dbReference>
<accession>A0ABM5YM64</accession>
<dbReference type="InterPro" id="IPR000253">
    <property type="entry name" value="FHA_dom"/>
</dbReference>